<feature type="transmembrane region" description="Helical" evidence="8">
    <location>
        <begin position="479"/>
        <end position="499"/>
    </location>
</feature>
<evidence type="ECO:0000256" key="4">
    <source>
        <dbReference type="ARBA" id="ARBA00022475"/>
    </source>
</evidence>
<feature type="transmembrane region" description="Helical" evidence="8">
    <location>
        <begin position="154"/>
        <end position="173"/>
    </location>
</feature>
<feature type="transmembrane region" description="Helical" evidence="8">
    <location>
        <begin position="402"/>
        <end position="427"/>
    </location>
</feature>
<dbReference type="RefSeq" id="WP_380691035.1">
    <property type="nucleotide sequence ID" value="NZ_JBHRSS010000008.1"/>
</dbReference>
<accession>A0ABV7EU44</accession>
<dbReference type="PANTHER" id="PTHR30047:SF7">
    <property type="entry name" value="HIGH-AFFINITY CHOLINE TRANSPORT PROTEIN"/>
    <property type="match status" value="1"/>
</dbReference>
<name>A0ABV7EU44_9GAMM</name>
<proteinExistence type="inferred from homology"/>
<evidence type="ECO:0000313" key="10">
    <source>
        <dbReference type="Proteomes" id="UP001595462"/>
    </source>
</evidence>
<dbReference type="NCBIfam" id="TIGR00842">
    <property type="entry name" value="bcct"/>
    <property type="match status" value="1"/>
</dbReference>
<protein>
    <submittedName>
        <fullName evidence="9">BCCT family transporter</fullName>
    </submittedName>
</protein>
<comment type="caution">
    <text evidence="9">The sequence shown here is derived from an EMBL/GenBank/DDBJ whole genome shotgun (WGS) entry which is preliminary data.</text>
</comment>
<keyword evidence="7 8" id="KW-0472">Membrane</keyword>
<reference evidence="10" key="1">
    <citation type="journal article" date="2019" name="Int. J. Syst. Evol. Microbiol.">
        <title>The Global Catalogue of Microorganisms (GCM) 10K type strain sequencing project: providing services to taxonomists for standard genome sequencing and annotation.</title>
        <authorList>
            <consortium name="The Broad Institute Genomics Platform"/>
            <consortium name="The Broad Institute Genome Sequencing Center for Infectious Disease"/>
            <person name="Wu L."/>
            <person name="Ma J."/>
        </authorList>
    </citation>
    <scope>NUCLEOTIDE SEQUENCE [LARGE SCALE GENOMIC DNA]</scope>
    <source>
        <strain evidence="10">KCTC 52640</strain>
    </source>
</reference>
<feature type="transmembrane region" description="Helical" evidence="8">
    <location>
        <begin position="274"/>
        <end position="294"/>
    </location>
</feature>
<evidence type="ECO:0000256" key="5">
    <source>
        <dbReference type="ARBA" id="ARBA00022692"/>
    </source>
</evidence>
<feature type="transmembrane region" description="Helical" evidence="8">
    <location>
        <begin position="326"/>
        <end position="346"/>
    </location>
</feature>
<comment type="subcellular location">
    <subcellularLocation>
        <location evidence="1">Cell membrane</location>
        <topology evidence="1">Multi-pass membrane protein</topology>
    </subcellularLocation>
</comment>
<keyword evidence="10" id="KW-1185">Reference proteome</keyword>
<dbReference type="InterPro" id="IPR000060">
    <property type="entry name" value="BCCT_transptr"/>
</dbReference>
<feature type="transmembrane region" description="Helical" evidence="8">
    <location>
        <begin position="101"/>
        <end position="122"/>
    </location>
</feature>
<keyword evidence="3" id="KW-0813">Transport</keyword>
<keyword evidence="6 8" id="KW-1133">Transmembrane helix</keyword>
<evidence type="ECO:0000256" key="3">
    <source>
        <dbReference type="ARBA" id="ARBA00022448"/>
    </source>
</evidence>
<feature type="transmembrane region" description="Helical" evidence="8">
    <location>
        <begin position="358"/>
        <end position="382"/>
    </location>
</feature>
<keyword evidence="4" id="KW-1003">Cell membrane</keyword>
<dbReference type="Proteomes" id="UP001595462">
    <property type="component" value="Unassembled WGS sequence"/>
</dbReference>
<keyword evidence="5 8" id="KW-0812">Transmembrane</keyword>
<feature type="transmembrane region" description="Helical" evidence="8">
    <location>
        <begin position="454"/>
        <end position="473"/>
    </location>
</feature>
<sequence length="523" mass="55990">MSHSPASPAVSDANAGGMRLAGRVFYPVVALILLFVAATIYAPEAMSATFNATMTQIVHYFGWYYIFITAGFIGFSIWVGCSRYGTLRLGPADSIPDFSRFSWYTMLFSAGIGIGVIFYSTAEPIAHFHAAPRGMASDTIAAARYAIHITWMEWGAGAFAIYIVIGLALGFATHRRGRPLTIRWGLEPLLGERIVRGWIGDIVDITAIVGTVFGLATSLGLGVMQINTGLAYLGVADSSLALRLAIIVVISLAAGVSVLTGLTRGIKWLSNLNIALAAVLLIFVFTFGPTVFLLEALVAQTGYYAAHILQSSFETDFARGDVWQSYWTTFFWAWWIAWGPFVGTFLARISRGRTVREFALGVLIIPSIGIFLWFGTMGWAALHREIFGAGGLGDLQTQQVVFAFLSDLPLATVSSVLAMVLITTFFITSADSGAYVVATLSTGGLENPPLSTRAFWVVLQAAVSIALAVAGGLSALQTASLVGGLPFSMVMIVMCFAVVKSLRGEYAAEHQAAMTVTGSPRLS</sequence>
<feature type="transmembrane region" description="Helical" evidence="8">
    <location>
        <begin position="62"/>
        <end position="81"/>
    </location>
</feature>
<feature type="transmembrane region" description="Helical" evidence="8">
    <location>
        <begin position="240"/>
        <end position="262"/>
    </location>
</feature>
<organism evidence="9 10">
    <name type="scientific">Salinisphaera aquimarina</name>
    <dbReference type="NCBI Taxonomy" id="2094031"/>
    <lineage>
        <taxon>Bacteria</taxon>
        <taxon>Pseudomonadati</taxon>
        <taxon>Pseudomonadota</taxon>
        <taxon>Gammaproteobacteria</taxon>
        <taxon>Salinisphaerales</taxon>
        <taxon>Salinisphaeraceae</taxon>
        <taxon>Salinisphaera</taxon>
    </lineage>
</organism>
<dbReference type="Pfam" id="PF02028">
    <property type="entry name" value="BCCT"/>
    <property type="match status" value="1"/>
</dbReference>
<feature type="transmembrane region" description="Helical" evidence="8">
    <location>
        <begin position="194"/>
        <end position="220"/>
    </location>
</feature>
<evidence type="ECO:0000256" key="2">
    <source>
        <dbReference type="ARBA" id="ARBA00005658"/>
    </source>
</evidence>
<feature type="transmembrane region" description="Helical" evidence="8">
    <location>
        <begin position="24"/>
        <end position="42"/>
    </location>
</feature>
<evidence type="ECO:0000313" key="9">
    <source>
        <dbReference type="EMBL" id="MFC3105494.1"/>
    </source>
</evidence>
<gene>
    <name evidence="9" type="ORF">ACFOSU_16610</name>
</gene>
<evidence type="ECO:0000256" key="8">
    <source>
        <dbReference type="SAM" id="Phobius"/>
    </source>
</evidence>
<dbReference type="EMBL" id="JBHRSS010000008">
    <property type="protein sequence ID" value="MFC3105494.1"/>
    <property type="molecule type" value="Genomic_DNA"/>
</dbReference>
<evidence type="ECO:0000256" key="6">
    <source>
        <dbReference type="ARBA" id="ARBA00022989"/>
    </source>
</evidence>
<evidence type="ECO:0000256" key="1">
    <source>
        <dbReference type="ARBA" id="ARBA00004651"/>
    </source>
</evidence>
<dbReference type="PANTHER" id="PTHR30047">
    <property type="entry name" value="HIGH-AFFINITY CHOLINE TRANSPORT PROTEIN-RELATED"/>
    <property type="match status" value="1"/>
</dbReference>
<comment type="similarity">
    <text evidence="2">Belongs to the BCCT transporter (TC 2.A.15) family.</text>
</comment>
<evidence type="ECO:0000256" key="7">
    <source>
        <dbReference type="ARBA" id="ARBA00023136"/>
    </source>
</evidence>